<dbReference type="SMART" id="SM01149">
    <property type="entry name" value="DUF1237"/>
    <property type="match status" value="1"/>
</dbReference>
<dbReference type="GO" id="GO:0005975">
    <property type="term" value="P:carbohydrate metabolic process"/>
    <property type="evidence" value="ECO:0007669"/>
    <property type="project" value="InterPro"/>
</dbReference>
<reference evidence="1 2" key="1">
    <citation type="submission" date="2023-10" db="EMBL/GenBank/DDBJ databases">
        <title>Draft genome sequence of Xylaria bambusicola isolate GMP-LS, the root and basal stem rot pathogen of sugarcane in Indonesia.</title>
        <authorList>
            <person name="Selvaraj P."/>
            <person name="Muralishankar V."/>
            <person name="Muruganantham S."/>
            <person name="Sp S."/>
            <person name="Haryani S."/>
            <person name="Lau K.J.X."/>
            <person name="Naqvi N.I."/>
        </authorList>
    </citation>
    <scope>NUCLEOTIDE SEQUENCE [LARGE SCALE GENOMIC DNA]</scope>
    <source>
        <strain evidence="1">GMP-LS</strain>
    </source>
</reference>
<dbReference type="InterPro" id="IPR008928">
    <property type="entry name" value="6-hairpin_glycosidase_sf"/>
</dbReference>
<dbReference type="AlphaFoldDB" id="A0AAN7UPR9"/>
<accession>A0AAN7UPR9</accession>
<dbReference type="EMBL" id="JAWHQM010000002">
    <property type="protein sequence ID" value="KAK5625294.1"/>
    <property type="molecule type" value="Genomic_DNA"/>
</dbReference>
<protein>
    <submittedName>
        <fullName evidence="1">Uncharacterized protein</fullName>
    </submittedName>
</protein>
<organism evidence="1 2">
    <name type="scientific">Xylaria bambusicola</name>
    <dbReference type="NCBI Taxonomy" id="326684"/>
    <lineage>
        <taxon>Eukaryota</taxon>
        <taxon>Fungi</taxon>
        <taxon>Dikarya</taxon>
        <taxon>Ascomycota</taxon>
        <taxon>Pezizomycotina</taxon>
        <taxon>Sordariomycetes</taxon>
        <taxon>Xylariomycetidae</taxon>
        <taxon>Xylariales</taxon>
        <taxon>Xylariaceae</taxon>
        <taxon>Xylaria</taxon>
    </lineage>
</organism>
<dbReference type="PANTHER" id="PTHR31047:SF1">
    <property type="entry name" value="DUF1237 DOMAIN-CONTAINING PROTEIN"/>
    <property type="match status" value="1"/>
</dbReference>
<dbReference type="InterPro" id="IPR012341">
    <property type="entry name" value="6hp_glycosidase-like_sf"/>
</dbReference>
<dbReference type="Proteomes" id="UP001305414">
    <property type="component" value="Unassembled WGS sequence"/>
</dbReference>
<dbReference type="Pfam" id="PF06824">
    <property type="entry name" value="Glyco_hydro_125"/>
    <property type="match status" value="1"/>
</dbReference>
<gene>
    <name evidence="1" type="ORF">RRF57_001010</name>
</gene>
<dbReference type="Gene3D" id="1.50.10.10">
    <property type="match status" value="1"/>
</dbReference>
<dbReference type="SUPFAM" id="SSF48208">
    <property type="entry name" value="Six-hairpin glycosidases"/>
    <property type="match status" value="1"/>
</dbReference>
<dbReference type="GO" id="GO:0003824">
    <property type="term" value="F:catalytic activity"/>
    <property type="evidence" value="ECO:0007669"/>
    <property type="project" value="UniProtKB-ARBA"/>
</dbReference>
<evidence type="ECO:0000313" key="2">
    <source>
        <dbReference type="Proteomes" id="UP001305414"/>
    </source>
</evidence>
<sequence>MTAFETLGSNGISYPVDDAGMVCAAFRTSDDAATFDFHIPSNMMLSRYHEAKEAIVDKLENAPEGLMAQMRDMATGIRPGIEQFGVVTAPNGDHIFVYEVDGFGGQNLIDDANIPSLLPAPSLGYLDKNDTVYQNTRRFVLLRSNPWCCQGLVIHIVGNPHIKPGVAWPIAAIMRSMSLDDDDKIINSI</sequence>
<dbReference type="InterPro" id="IPR008313">
    <property type="entry name" value="GH125"/>
</dbReference>
<keyword evidence="2" id="KW-1185">Reference proteome</keyword>
<evidence type="ECO:0000313" key="1">
    <source>
        <dbReference type="EMBL" id="KAK5625294.1"/>
    </source>
</evidence>
<dbReference type="PANTHER" id="PTHR31047">
    <property type="entry name" value="MEIOTICALLY UP-REGULATED GENE 157 PROTEIN"/>
    <property type="match status" value="1"/>
</dbReference>
<comment type="caution">
    <text evidence="1">The sequence shown here is derived from an EMBL/GenBank/DDBJ whole genome shotgun (WGS) entry which is preliminary data.</text>
</comment>
<proteinExistence type="predicted"/>
<name>A0AAN7UPR9_9PEZI</name>